<feature type="signal peptide" evidence="5">
    <location>
        <begin position="1"/>
        <end position="24"/>
    </location>
</feature>
<evidence type="ECO:0000256" key="4">
    <source>
        <dbReference type="SAM" id="Coils"/>
    </source>
</evidence>
<dbReference type="Gene3D" id="2.40.50.100">
    <property type="match status" value="1"/>
</dbReference>
<dbReference type="PANTHER" id="PTHR30469">
    <property type="entry name" value="MULTIDRUG RESISTANCE PROTEIN MDTA"/>
    <property type="match status" value="1"/>
</dbReference>
<evidence type="ECO:0000313" key="8">
    <source>
        <dbReference type="EMBL" id="KQL43978.1"/>
    </source>
</evidence>
<dbReference type="InterPro" id="IPR058625">
    <property type="entry name" value="MdtA-like_BSH"/>
</dbReference>
<feature type="domain" description="Multidrug resistance protein MdtA-like barrel-sandwich hybrid" evidence="6">
    <location>
        <begin position="70"/>
        <end position="250"/>
    </location>
</feature>
<dbReference type="RefSeq" id="WP_055746556.1">
    <property type="nucleotide sequence ID" value="NZ_LJJB01000013.1"/>
</dbReference>
<comment type="subcellular location">
    <subcellularLocation>
        <location evidence="1">Cell envelope</location>
    </subcellularLocation>
</comment>
<dbReference type="NCBIfam" id="TIGR01730">
    <property type="entry name" value="RND_mfp"/>
    <property type="match status" value="1"/>
</dbReference>
<evidence type="ECO:0000256" key="5">
    <source>
        <dbReference type="SAM" id="SignalP"/>
    </source>
</evidence>
<dbReference type="Pfam" id="PF25917">
    <property type="entry name" value="BSH_RND"/>
    <property type="match status" value="1"/>
</dbReference>
<evidence type="ECO:0000313" key="9">
    <source>
        <dbReference type="Proteomes" id="UP000051063"/>
    </source>
</evidence>
<name>A0ABR5N117_BRECH</name>
<evidence type="ECO:0000256" key="1">
    <source>
        <dbReference type="ARBA" id="ARBA00004196"/>
    </source>
</evidence>
<dbReference type="Gene3D" id="1.10.287.470">
    <property type="entry name" value="Helix hairpin bin"/>
    <property type="match status" value="1"/>
</dbReference>
<dbReference type="PROSITE" id="PS51257">
    <property type="entry name" value="PROKAR_LIPOPROTEIN"/>
    <property type="match status" value="1"/>
</dbReference>
<dbReference type="Proteomes" id="UP000051063">
    <property type="component" value="Unassembled WGS sequence"/>
</dbReference>
<dbReference type="SUPFAM" id="SSF111369">
    <property type="entry name" value="HlyD-like secretion proteins"/>
    <property type="match status" value="2"/>
</dbReference>
<dbReference type="PANTHER" id="PTHR30469:SF20">
    <property type="entry name" value="EFFLUX RND TRANSPORTER PERIPLASMIC ADAPTOR SUBUNIT"/>
    <property type="match status" value="1"/>
</dbReference>
<dbReference type="InterPro" id="IPR058627">
    <property type="entry name" value="MdtA-like_C"/>
</dbReference>
<feature type="coiled-coil region" evidence="4">
    <location>
        <begin position="129"/>
        <end position="156"/>
    </location>
</feature>
<protein>
    <recommendedName>
        <fullName evidence="10">RND transporter</fullName>
    </recommendedName>
</protein>
<evidence type="ECO:0008006" key="10">
    <source>
        <dbReference type="Google" id="ProtNLM"/>
    </source>
</evidence>
<comment type="similarity">
    <text evidence="2">Belongs to the membrane fusion protein (MFP) (TC 8.A.1) family.</text>
</comment>
<evidence type="ECO:0000256" key="3">
    <source>
        <dbReference type="ARBA" id="ARBA00022448"/>
    </source>
</evidence>
<sequence length="415" mass="44574">MKIRKSSILLVLSLGLLLSGCTSPREESVTEQKKEKIVAGVTISKNNQAIVEWKSGEIKPRERVEPSFGVSGKITTINVHEGQYVKKGTLLATIDAGVYATASQAANTAIGEAIARRERLLKGADDESRKQQKIRIQSAERNLTEAQTNLNKMNRLYAADAISKDTLTSAENALKTAEEAFRTEQLTWDKLVKAPEQEALAGIDSNIAQARNSSAQASNGLTGTKIIAPFDGTISDVWGVEGDQAVAGSRVLELVDLGELKVTVAVETGIRKTLSAGAKVIVKDEDGKEREGRIHFISPMPNQSTGKYEVEVRISNGTATSATAWLGGRVAKVGLPRHTEGGYLIGIESVGIGEGGNWVLVIKDGKLEQRKVTTGETFGDVIEVTKGLREGERVVKSGVSFLLPGEKVREVNANE</sequence>
<feature type="domain" description="Multidrug resistance protein MdtA-like C-terminal permuted SH3" evidence="7">
    <location>
        <begin position="348"/>
        <end position="399"/>
    </location>
</feature>
<gene>
    <name evidence="8" type="ORF">AN963_21260</name>
</gene>
<organism evidence="8 9">
    <name type="scientific">Brevibacillus choshinensis</name>
    <dbReference type="NCBI Taxonomy" id="54911"/>
    <lineage>
        <taxon>Bacteria</taxon>
        <taxon>Bacillati</taxon>
        <taxon>Bacillota</taxon>
        <taxon>Bacilli</taxon>
        <taxon>Bacillales</taxon>
        <taxon>Paenibacillaceae</taxon>
        <taxon>Brevibacillus</taxon>
    </lineage>
</organism>
<keyword evidence="4" id="KW-0175">Coiled coil</keyword>
<dbReference type="EMBL" id="LJJB01000013">
    <property type="protein sequence ID" value="KQL43978.1"/>
    <property type="molecule type" value="Genomic_DNA"/>
</dbReference>
<evidence type="ECO:0000259" key="7">
    <source>
        <dbReference type="Pfam" id="PF25967"/>
    </source>
</evidence>
<keyword evidence="5" id="KW-0732">Signal</keyword>
<comment type="caution">
    <text evidence="8">The sequence shown here is derived from an EMBL/GenBank/DDBJ whole genome shotgun (WGS) entry which is preliminary data.</text>
</comment>
<dbReference type="Gene3D" id="2.40.30.170">
    <property type="match status" value="1"/>
</dbReference>
<dbReference type="Gene3D" id="2.40.420.20">
    <property type="match status" value="1"/>
</dbReference>
<keyword evidence="9" id="KW-1185">Reference proteome</keyword>
<keyword evidence="3" id="KW-0813">Transport</keyword>
<feature type="chain" id="PRO_5045714133" description="RND transporter" evidence="5">
    <location>
        <begin position="25"/>
        <end position="415"/>
    </location>
</feature>
<proteinExistence type="inferred from homology"/>
<accession>A0ABR5N117</accession>
<reference evidence="8 9" key="1">
    <citation type="submission" date="2015-09" db="EMBL/GenBank/DDBJ databases">
        <title>Genome sequencing project for genomic taxonomy and phylogenomics of Bacillus-like bacteria.</title>
        <authorList>
            <person name="Liu B."/>
            <person name="Wang J."/>
            <person name="Zhu Y."/>
            <person name="Liu G."/>
            <person name="Chen Q."/>
            <person name="Chen Z."/>
            <person name="Lan J."/>
            <person name="Che J."/>
            <person name="Ge C."/>
            <person name="Shi H."/>
            <person name="Pan Z."/>
            <person name="Liu X."/>
        </authorList>
    </citation>
    <scope>NUCLEOTIDE SEQUENCE [LARGE SCALE GENOMIC DNA]</scope>
    <source>
        <strain evidence="8 9">DSM 8552</strain>
    </source>
</reference>
<dbReference type="Pfam" id="PF25967">
    <property type="entry name" value="RND-MFP_C"/>
    <property type="match status" value="1"/>
</dbReference>
<evidence type="ECO:0000256" key="2">
    <source>
        <dbReference type="ARBA" id="ARBA00009477"/>
    </source>
</evidence>
<dbReference type="InterPro" id="IPR006143">
    <property type="entry name" value="RND_pump_MFP"/>
</dbReference>
<evidence type="ECO:0000259" key="6">
    <source>
        <dbReference type="Pfam" id="PF25917"/>
    </source>
</evidence>